<gene>
    <name evidence="2" type="ORF">ICT70_08850</name>
</gene>
<dbReference type="Proteomes" id="UP000632828">
    <property type="component" value="Unassembled WGS sequence"/>
</dbReference>
<evidence type="ECO:0000313" key="3">
    <source>
        <dbReference type="Proteomes" id="UP000632828"/>
    </source>
</evidence>
<dbReference type="GO" id="GO:0051536">
    <property type="term" value="F:iron-sulfur cluster binding"/>
    <property type="evidence" value="ECO:0007669"/>
    <property type="project" value="InterPro"/>
</dbReference>
<organism evidence="2 3">
    <name type="scientific">Pelovirga terrestris</name>
    <dbReference type="NCBI Taxonomy" id="2771352"/>
    <lineage>
        <taxon>Bacteria</taxon>
        <taxon>Pseudomonadati</taxon>
        <taxon>Thermodesulfobacteriota</taxon>
        <taxon>Desulfuromonadia</taxon>
        <taxon>Geobacterales</taxon>
        <taxon>Geobacteraceae</taxon>
        <taxon>Pelovirga</taxon>
    </lineage>
</organism>
<evidence type="ECO:0000313" key="2">
    <source>
        <dbReference type="EMBL" id="MBD1400776.1"/>
    </source>
</evidence>
<keyword evidence="3" id="KW-1185">Reference proteome</keyword>
<evidence type="ECO:0000259" key="1">
    <source>
        <dbReference type="Pfam" id="PF01592"/>
    </source>
</evidence>
<dbReference type="GO" id="GO:0005506">
    <property type="term" value="F:iron ion binding"/>
    <property type="evidence" value="ECO:0007669"/>
    <property type="project" value="InterPro"/>
</dbReference>
<dbReference type="Gene3D" id="3.90.1010.10">
    <property type="match status" value="1"/>
</dbReference>
<dbReference type="GO" id="GO:0016226">
    <property type="term" value="P:iron-sulfur cluster assembly"/>
    <property type="evidence" value="ECO:0007669"/>
    <property type="project" value="InterPro"/>
</dbReference>
<protein>
    <submittedName>
        <fullName evidence="2">Iron-sulfur cluster assembly scaffold protein</fullName>
    </submittedName>
</protein>
<dbReference type="PANTHER" id="PTHR10093">
    <property type="entry name" value="IRON-SULFUR CLUSTER ASSEMBLY ENZYME NIFU HOMOLOG"/>
    <property type="match status" value="1"/>
</dbReference>
<sequence length="131" mass="13937">MYTEKVMEHFNNPRNVGIIADPTVLVQVGEPSCGDALLLSLKIDNDRIVDVKYKIYGCGAAIATASVASEMVMGLALDDVLNNITDQTIADALDGLPPEKMHCSNMAAGALHGAICEYRKTIAAKHPVPAN</sequence>
<dbReference type="AlphaFoldDB" id="A0A8J6QXJ6"/>
<dbReference type="EMBL" id="JACWUN010000009">
    <property type="protein sequence ID" value="MBD1400776.1"/>
    <property type="molecule type" value="Genomic_DNA"/>
</dbReference>
<name>A0A8J6QXJ6_9BACT</name>
<dbReference type="Pfam" id="PF01592">
    <property type="entry name" value="NifU_N"/>
    <property type="match status" value="1"/>
</dbReference>
<dbReference type="InterPro" id="IPR002871">
    <property type="entry name" value="NIF_FeS_clus_asmbl_NifU_N"/>
</dbReference>
<dbReference type="CDD" id="cd06664">
    <property type="entry name" value="IscU_like"/>
    <property type="match status" value="1"/>
</dbReference>
<comment type="caution">
    <text evidence="2">The sequence shown here is derived from an EMBL/GenBank/DDBJ whole genome shotgun (WGS) entry which is preliminary data.</text>
</comment>
<reference evidence="2" key="1">
    <citation type="submission" date="2020-09" db="EMBL/GenBank/DDBJ databases">
        <title>Pelobacter alkaliphilus sp. nov., a novel anaerobic arsenate-reducing bacterium from terrestrial mud volcano.</title>
        <authorList>
            <person name="Khomyakova M.A."/>
            <person name="Merkel A.Y."/>
            <person name="Slobodkin A.I."/>
        </authorList>
    </citation>
    <scope>NUCLEOTIDE SEQUENCE</scope>
    <source>
        <strain evidence="2">M08fum</strain>
    </source>
</reference>
<feature type="domain" description="NIF system FeS cluster assembly NifU N-terminal" evidence="1">
    <location>
        <begin position="1"/>
        <end position="122"/>
    </location>
</feature>
<dbReference type="SUPFAM" id="SSF82649">
    <property type="entry name" value="SufE/NifU"/>
    <property type="match status" value="1"/>
</dbReference>
<proteinExistence type="predicted"/>
<accession>A0A8J6QXJ6</accession>
<dbReference type="RefSeq" id="WP_191155686.1">
    <property type="nucleotide sequence ID" value="NZ_JACWUN010000009.1"/>
</dbReference>